<dbReference type="RefSeq" id="WP_218864770.1">
    <property type="nucleotide sequence ID" value="NZ_JACBZM010000001.1"/>
</dbReference>
<evidence type="ECO:0000313" key="2">
    <source>
        <dbReference type="Proteomes" id="UP000562045"/>
    </source>
</evidence>
<accession>A0A7Y9ZKS8</accession>
<reference evidence="1 2" key="1">
    <citation type="submission" date="2020-07" db="EMBL/GenBank/DDBJ databases">
        <title>Sequencing the genomes of 1000 actinobacteria strains.</title>
        <authorList>
            <person name="Klenk H.-P."/>
        </authorList>
    </citation>
    <scope>NUCLEOTIDE SEQUENCE [LARGE SCALE GENOMIC DNA]</scope>
    <source>
        <strain evidence="1 2">DSM 15131</strain>
    </source>
</reference>
<organism evidence="1 2">
    <name type="scientific">Nocardioides aromaticivorans</name>
    <dbReference type="NCBI Taxonomy" id="200618"/>
    <lineage>
        <taxon>Bacteria</taxon>
        <taxon>Bacillati</taxon>
        <taxon>Actinomycetota</taxon>
        <taxon>Actinomycetes</taxon>
        <taxon>Propionibacteriales</taxon>
        <taxon>Nocardioidaceae</taxon>
        <taxon>Nocardioides</taxon>
    </lineage>
</organism>
<dbReference type="EMBL" id="JACBZM010000001">
    <property type="protein sequence ID" value="NYI47289.1"/>
    <property type="molecule type" value="Genomic_DNA"/>
</dbReference>
<gene>
    <name evidence="1" type="ORF">BJ993_004369</name>
</gene>
<sequence length="92" mass="10099">MEEALPSRGRRVMPLPRAGETYADLRGEGRRLRVAWHTERDVVVLSLWRDNVCTGTFQLTADDVADLVDVLGAGRDASYTAALGARRAARSS</sequence>
<dbReference type="Proteomes" id="UP000562045">
    <property type="component" value="Unassembled WGS sequence"/>
</dbReference>
<name>A0A7Y9ZKS8_9ACTN</name>
<protein>
    <submittedName>
        <fullName evidence="1">Uncharacterized protein</fullName>
    </submittedName>
</protein>
<comment type="caution">
    <text evidence="1">The sequence shown here is derived from an EMBL/GenBank/DDBJ whole genome shotgun (WGS) entry which is preliminary data.</text>
</comment>
<evidence type="ECO:0000313" key="1">
    <source>
        <dbReference type="EMBL" id="NYI47289.1"/>
    </source>
</evidence>
<dbReference type="AlphaFoldDB" id="A0A7Y9ZKS8"/>
<proteinExistence type="predicted"/>